<dbReference type="NCBIfam" id="TIGR00212">
    <property type="entry name" value="hemC"/>
    <property type="match status" value="1"/>
</dbReference>
<keyword evidence="7" id="KW-0627">Porphyrin biosynthesis</keyword>
<comment type="caution">
    <text evidence="11">The sequence shown here is derived from an EMBL/GenBank/DDBJ whole genome shotgun (WGS) entry which is preliminary data.</text>
</comment>
<dbReference type="GO" id="GO:0004418">
    <property type="term" value="F:hydroxymethylbilane synthase activity"/>
    <property type="evidence" value="ECO:0007669"/>
    <property type="project" value="UniProtKB-EC"/>
</dbReference>
<dbReference type="Gene3D" id="3.40.190.10">
    <property type="entry name" value="Periplasmic binding protein-like II"/>
    <property type="match status" value="2"/>
</dbReference>
<dbReference type="Pfam" id="PF03900">
    <property type="entry name" value="Porphobil_deamC"/>
    <property type="match status" value="1"/>
</dbReference>
<dbReference type="Pfam" id="PF01379">
    <property type="entry name" value="Porphobil_deam"/>
    <property type="match status" value="1"/>
</dbReference>
<gene>
    <name evidence="11" type="ORF">QR98_0022420</name>
</gene>
<evidence type="ECO:0000256" key="5">
    <source>
        <dbReference type="ARBA" id="ARBA00012655"/>
    </source>
</evidence>
<feature type="domain" description="Porphobilinogen deaminase N-terminal" evidence="9">
    <location>
        <begin position="22"/>
        <end position="242"/>
    </location>
</feature>
<dbReference type="PRINTS" id="PR00151">
    <property type="entry name" value="PORPHBDMNASE"/>
</dbReference>
<dbReference type="PANTHER" id="PTHR11557">
    <property type="entry name" value="PORPHOBILINOGEN DEAMINASE"/>
    <property type="match status" value="1"/>
</dbReference>
<dbReference type="AlphaFoldDB" id="A0A131ZYR6"/>
<evidence type="ECO:0000313" key="11">
    <source>
        <dbReference type="EMBL" id="KPM03807.1"/>
    </source>
</evidence>
<proteinExistence type="inferred from homology"/>
<dbReference type="OrthoDB" id="564646at2759"/>
<evidence type="ECO:0000256" key="2">
    <source>
        <dbReference type="ARBA" id="ARBA00002869"/>
    </source>
</evidence>
<accession>A0A131ZYR6</accession>
<keyword evidence="6" id="KW-0808">Transferase</keyword>
<dbReference type="PROSITE" id="PS00533">
    <property type="entry name" value="PORPHOBILINOGEN_DEAM"/>
    <property type="match status" value="1"/>
</dbReference>
<evidence type="ECO:0000259" key="10">
    <source>
        <dbReference type="Pfam" id="PF03900"/>
    </source>
</evidence>
<evidence type="ECO:0000256" key="6">
    <source>
        <dbReference type="ARBA" id="ARBA00022679"/>
    </source>
</evidence>
<evidence type="ECO:0000256" key="8">
    <source>
        <dbReference type="ARBA" id="ARBA00033064"/>
    </source>
</evidence>
<dbReference type="InterPro" id="IPR022417">
    <property type="entry name" value="Porphobilin_deaminase_N"/>
</dbReference>
<dbReference type="GO" id="GO:0005737">
    <property type="term" value="C:cytoplasm"/>
    <property type="evidence" value="ECO:0007669"/>
    <property type="project" value="TreeGrafter"/>
</dbReference>
<dbReference type="VEuPathDB" id="VectorBase:SSCA009088"/>
<dbReference type="SUPFAM" id="SSF54782">
    <property type="entry name" value="Porphobilinogen deaminase (hydroxymethylbilane synthase), C-terminal domain"/>
    <property type="match status" value="1"/>
</dbReference>
<dbReference type="Gene3D" id="3.30.160.40">
    <property type="entry name" value="Porphobilinogen deaminase, C-terminal domain"/>
    <property type="match status" value="1"/>
</dbReference>
<evidence type="ECO:0000256" key="3">
    <source>
        <dbReference type="ARBA" id="ARBA00004735"/>
    </source>
</evidence>
<dbReference type="EMBL" id="JXLN01006260">
    <property type="protein sequence ID" value="KPM03807.1"/>
    <property type="molecule type" value="Genomic_DNA"/>
</dbReference>
<dbReference type="InterPro" id="IPR022419">
    <property type="entry name" value="Porphobilin_deaminase_cofac_BS"/>
</dbReference>
<dbReference type="InterPro" id="IPR000860">
    <property type="entry name" value="HemC"/>
</dbReference>
<dbReference type="EC" id="2.5.1.61" evidence="5"/>
<dbReference type="InterPro" id="IPR022418">
    <property type="entry name" value="Porphobilinogen_deaminase_C"/>
</dbReference>
<evidence type="ECO:0000256" key="7">
    <source>
        <dbReference type="ARBA" id="ARBA00023244"/>
    </source>
</evidence>
<dbReference type="GO" id="GO:0006782">
    <property type="term" value="P:protoporphyrinogen IX biosynthetic process"/>
    <property type="evidence" value="ECO:0007669"/>
    <property type="project" value="UniProtKB-UniPathway"/>
</dbReference>
<dbReference type="PANTHER" id="PTHR11557:SF0">
    <property type="entry name" value="PORPHOBILINOGEN DEAMINASE"/>
    <property type="match status" value="1"/>
</dbReference>
<evidence type="ECO:0000259" key="9">
    <source>
        <dbReference type="Pfam" id="PF01379"/>
    </source>
</evidence>
<comment type="similarity">
    <text evidence="4">Belongs to the HMBS family.</text>
</comment>
<dbReference type="UniPathway" id="UPA00251">
    <property type="reaction ID" value="UER00319"/>
</dbReference>
<protein>
    <recommendedName>
        <fullName evidence="5">hydroxymethylbilane synthase</fullName>
        <ecNumber evidence="5">2.5.1.61</ecNumber>
    </recommendedName>
    <alternativeName>
        <fullName evidence="8">Hydroxymethylbilane synthase</fullName>
    </alternativeName>
</protein>
<organism evidence="11 12">
    <name type="scientific">Sarcoptes scabiei</name>
    <name type="common">Itch mite</name>
    <name type="synonym">Acarus scabiei</name>
    <dbReference type="NCBI Taxonomy" id="52283"/>
    <lineage>
        <taxon>Eukaryota</taxon>
        <taxon>Metazoa</taxon>
        <taxon>Ecdysozoa</taxon>
        <taxon>Arthropoda</taxon>
        <taxon>Chelicerata</taxon>
        <taxon>Arachnida</taxon>
        <taxon>Acari</taxon>
        <taxon>Acariformes</taxon>
        <taxon>Sarcoptiformes</taxon>
        <taxon>Astigmata</taxon>
        <taxon>Psoroptidia</taxon>
        <taxon>Sarcoptoidea</taxon>
        <taxon>Sarcoptidae</taxon>
        <taxon>Sarcoptinae</taxon>
        <taxon>Sarcoptes</taxon>
    </lineage>
</organism>
<comment type="function">
    <text evidence="2">Tetrapolymerization of the monopyrrole PBG into the hydroxymethylbilane pre-uroporphyrinogen in several discrete steps.</text>
</comment>
<name>A0A131ZYR6_SARSC</name>
<evidence type="ECO:0000256" key="1">
    <source>
        <dbReference type="ARBA" id="ARBA00001916"/>
    </source>
</evidence>
<comment type="pathway">
    <text evidence="3">Porphyrin-containing compound metabolism; protoporphyrin-IX biosynthesis; coproporphyrinogen-III from 5-aminolevulinate: step 2/4.</text>
</comment>
<dbReference type="InterPro" id="IPR036803">
    <property type="entry name" value="Porphobilinogen_deaminase_C_sf"/>
</dbReference>
<dbReference type="SUPFAM" id="SSF53850">
    <property type="entry name" value="Periplasmic binding protein-like II"/>
    <property type="match status" value="1"/>
</dbReference>
<evidence type="ECO:0000313" key="12">
    <source>
        <dbReference type="Proteomes" id="UP000616769"/>
    </source>
</evidence>
<feature type="domain" description="Porphobilinogen deaminase C-terminal" evidence="10">
    <location>
        <begin position="254"/>
        <end position="309"/>
    </location>
</feature>
<dbReference type="FunFam" id="3.40.190.10:FF:000004">
    <property type="entry name" value="Porphobilinogen deaminase"/>
    <property type="match status" value="1"/>
</dbReference>
<comment type="cofactor">
    <cofactor evidence="1">
        <name>dipyrromethane</name>
        <dbReference type="ChEBI" id="CHEBI:60342"/>
    </cofactor>
</comment>
<dbReference type="OMA" id="NAHEWAG"/>
<evidence type="ECO:0000256" key="4">
    <source>
        <dbReference type="ARBA" id="ARBA00005638"/>
    </source>
</evidence>
<reference evidence="11 12" key="1">
    <citation type="journal article" date="2015" name="Parasit. Vectors">
        <title>Draft genome of the scabies mite.</title>
        <authorList>
            <person name="Rider S.D.Jr."/>
            <person name="Morgan M.S."/>
            <person name="Arlian L.G."/>
        </authorList>
    </citation>
    <scope>NUCLEOTIDE SEQUENCE [LARGE SCALE GENOMIC DNA]</scope>
    <source>
        <strain evidence="11">Arlian Lab</strain>
    </source>
</reference>
<sequence>MNDDGDRLKKFESNPLIKRSLLIVGSRRSRLAMLQTEMVIDELRKFYPWMNFRIKNIDTTGDRILDRALVQIGEKSLFTKELEDELLESRIDIIVHSLKDLPTSLPNRCCIGAILKREDPSDSLVLRKDLQNLSSSDFNSMLKNSLIRCYGTSSSRRIAQLRALQSSENETISIKDIRGNLNTRLDKLDNHERFGYDCLILATAGLKRCGFASRISTKLDWFYAVSQGALAVECRSDDDEMIKLLRPLIDEQTALECTAERVLMKCLEGGCSVPIGVRSRWPSNSSSVLSLETKVLSLDGKQSVQCECTLNLDVDFDEGGDLNRFDSDPPASSMINNQQYYTDIKFDFETNPSMKDRFKNRLQRSVLIGRRLAQQMIESGVKDLLPSRK</sequence>
<dbReference type="Proteomes" id="UP000616769">
    <property type="component" value="Unassembled WGS sequence"/>
</dbReference>